<evidence type="ECO:0000313" key="1">
    <source>
        <dbReference type="EMBL" id="MDR8020251.1"/>
    </source>
</evidence>
<name>A0ABU2DUQ8_9MICC</name>
<evidence type="ECO:0000313" key="2">
    <source>
        <dbReference type="Proteomes" id="UP001251870"/>
    </source>
</evidence>
<dbReference type="EMBL" id="JAVKGR010000019">
    <property type="protein sequence ID" value="MDR8020251.1"/>
    <property type="molecule type" value="Genomic_DNA"/>
</dbReference>
<reference evidence="1 2" key="1">
    <citation type="submission" date="2023-09" db="EMBL/GenBank/DDBJ databases">
        <title>Description of three actinobacteria isolated from air of manufacturing shop in a pharmaceutical factory.</title>
        <authorList>
            <person name="Zhang D.-F."/>
        </authorList>
    </citation>
    <scope>NUCLEOTIDE SEQUENCE [LARGE SCALE GENOMIC DNA]</scope>
    <source>
        <strain evidence="1 2">LY-0111</strain>
    </source>
</reference>
<dbReference type="Proteomes" id="UP001251870">
    <property type="component" value="Unassembled WGS sequence"/>
</dbReference>
<sequence>MSTETSELPEPLREALAAAYTAYAQTARARGADRETRGAEFADLLAALRAQRWPAKYLAEVCGVSSERLRQISAQYATEAEPSLPCEIPVYTAARRRRREPVQRAHLSAEEAAEIRGLAPDAARHAGSLPQDSPYRRASDGLSALLRHHHQRGVIWAELSDATRPWQSWPIPLDTLEELRAQEHLGEVSAMPPLLRVSGVRQRVARSS</sequence>
<organism evidence="1 2">
    <name type="scientific">Nesterenkonia aerolata</name>
    <dbReference type="NCBI Taxonomy" id="3074079"/>
    <lineage>
        <taxon>Bacteria</taxon>
        <taxon>Bacillati</taxon>
        <taxon>Actinomycetota</taxon>
        <taxon>Actinomycetes</taxon>
        <taxon>Micrococcales</taxon>
        <taxon>Micrococcaceae</taxon>
        <taxon>Nesterenkonia</taxon>
    </lineage>
</organism>
<accession>A0ABU2DUQ8</accession>
<comment type="caution">
    <text evidence="1">The sequence shown here is derived from an EMBL/GenBank/DDBJ whole genome shotgun (WGS) entry which is preliminary data.</text>
</comment>
<protein>
    <submittedName>
        <fullName evidence="1">Uncharacterized protein</fullName>
    </submittedName>
</protein>
<gene>
    <name evidence="1" type="ORF">RIL96_11830</name>
</gene>
<dbReference type="RefSeq" id="WP_310549231.1">
    <property type="nucleotide sequence ID" value="NZ_JAVKGR010000019.1"/>
</dbReference>
<keyword evidence="2" id="KW-1185">Reference proteome</keyword>
<proteinExistence type="predicted"/>